<comment type="caution">
    <text evidence="10">The sequence shown here is derived from an EMBL/GenBank/DDBJ whole genome shotgun (WGS) entry which is preliminary data.</text>
</comment>
<dbReference type="GO" id="GO:0016020">
    <property type="term" value="C:membrane"/>
    <property type="evidence" value="ECO:0007669"/>
    <property type="project" value="UniProtKB-SubCell"/>
</dbReference>
<dbReference type="OrthoDB" id="5195186at2"/>
<feature type="domain" description="Lycopene cyclase" evidence="9">
    <location>
        <begin position="130"/>
        <end position="215"/>
    </location>
</feature>
<keyword evidence="7" id="KW-0413">Isomerase</keyword>
<evidence type="ECO:0000256" key="7">
    <source>
        <dbReference type="ARBA" id="ARBA00023235"/>
    </source>
</evidence>
<feature type="transmembrane region" description="Helical" evidence="8">
    <location>
        <begin position="130"/>
        <end position="149"/>
    </location>
</feature>
<keyword evidence="6 8" id="KW-0472">Membrane</keyword>
<evidence type="ECO:0000259" key="9">
    <source>
        <dbReference type="Pfam" id="PF18916"/>
    </source>
</evidence>
<comment type="subcellular location">
    <subcellularLocation>
        <location evidence="1">Membrane</location>
        <topology evidence="1">Multi-pass membrane protein</topology>
    </subcellularLocation>
</comment>
<proteinExistence type="predicted"/>
<evidence type="ECO:0000256" key="6">
    <source>
        <dbReference type="ARBA" id="ARBA00023136"/>
    </source>
</evidence>
<dbReference type="NCBIfam" id="TIGR03462">
    <property type="entry name" value="CarR_dom_SF"/>
    <property type="match status" value="2"/>
</dbReference>
<evidence type="ECO:0000256" key="3">
    <source>
        <dbReference type="ARBA" id="ARBA00022692"/>
    </source>
</evidence>
<feature type="transmembrane region" description="Helical" evidence="8">
    <location>
        <begin position="6"/>
        <end position="22"/>
    </location>
</feature>
<keyword evidence="3 8" id="KW-0812">Transmembrane</keyword>
<accession>A0A4Q9B675</accession>
<dbReference type="RefSeq" id="WP_130840394.1">
    <property type="nucleotide sequence ID" value="NZ_SIJL01000002.1"/>
</dbReference>
<evidence type="ECO:0000313" key="11">
    <source>
        <dbReference type="Proteomes" id="UP000292858"/>
    </source>
</evidence>
<keyword evidence="11" id="KW-1185">Reference proteome</keyword>
<dbReference type="GO" id="GO:0016872">
    <property type="term" value="F:intramolecular lyase activity"/>
    <property type="evidence" value="ECO:0007669"/>
    <property type="project" value="InterPro"/>
</dbReference>
<reference evidence="10 11" key="1">
    <citation type="submission" date="2019-02" db="EMBL/GenBank/DDBJ databases">
        <title>Thermus sp. a novel from hot spring.</title>
        <authorList>
            <person name="Zhao Z."/>
        </authorList>
    </citation>
    <scope>NUCLEOTIDE SEQUENCE [LARGE SCALE GENOMIC DNA]</scope>
    <source>
        <strain evidence="10 11">CFH 72773T</strain>
    </source>
</reference>
<comment type="pathway">
    <text evidence="2">Carotenoid biosynthesis.</text>
</comment>
<feature type="domain" description="Lycopene cyclase" evidence="9">
    <location>
        <begin position="3"/>
        <end position="88"/>
    </location>
</feature>
<evidence type="ECO:0000256" key="1">
    <source>
        <dbReference type="ARBA" id="ARBA00004141"/>
    </source>
</evidence>
<feature type="transmembrane region" description="Helical" evidence="8">
    <location>
        <begin position="161"/>
        <end position="180"/>
    </location>
</feature>
<dbReference type="GO" id="GO:0016117">
    <property type="term" value="P:carotenoid biosynthetic process"/>
    <property type="evidence" value="ECO:0007669"/>
    <property type="project" value="UniProtKB-KW"/>
</dbReference>
<evidence type="ECO:0000256" key="5">
    <source>
        <dbReference type="ARBA" id="ARBA00022989"/>
    </source>
</evidence>
<feature type="transmembrane region" description="Helical" evidence="8">
    <location>
        <begin position="29"/>
        <end position="46"/>
    </location>
</feature>
<gene>
    <name evidence="10" type="ORF">ETP66_02775</name>
</gene>
<sequence>MTYLQFHLVFLLPPLILLLLWARPRPPRLWAYLLMPLIAFLYTTPWDNYLVWREVWGYPEGRVLFRIGYVPFEEYLFFLLQPLLTGALLLRLAGEPPSPGPGLARVVGGGIWLLVDALGVLLLALGGPYLYLGLILAYFVPIFVLQWAFGGDLLWAWRGPLLLGVLLPTLYLWFADFWAITREGIWWISEAYTLGVKAWGLPLEEMAFFLFTNLAIVQGLLLAWHPEALKRLR</sequence>
<keyword evidence="5 8" id="KW-1133">Transmembrane helix</keyword>
<organism evidence="10 11">
    <name type="scientific">Thermus thermamylovorans</name>
    <dbReference type="NCBI Taxonomy" id="2509362"/>
    <lineage>
        <taxon>Bacteria</taxon>
        <taxon>Thermotogati</taxon>
        <taxon>Deinococcota</taxon>
        <taxon>Deinococci</taxon>
        <taxon>Thermales</taxon>
        <taxon>Thermaceae</taxon>
        <taxon>Thermus</taxon>
    </lineage>
</organism>
<keyword evidence="4" id="KW-0125">Carotenoid biosynthesis</keyword>
<protein>
    <submittedName>
        <fullName evidence="10">Lycopene cyclase domain-containing protein</fullName>
    </submittedName>
</protein>
<name>A0A4Q9B675_9DEIN</name>
<evidence type="ECO:0000256" key="2">
    <source>
        <dbReference type="ARBA" id="ARBA00004829"/>
    </source>
</evidence>
<dbReference type="Pfam" id="PF18916">
    <property type="entry name" value="Lycopene_cyc"/>
    <property type="match status" value="2"/>
</dbReference>
<dbReference type="GO" id="GO:0045436">
    <property type="term" value="F:lycopene beta cyclase activity"/>
    <property type="evidence" value="ECO:0007669"/>
    <property type="project" value="UniProtKB-ARBA"/>
</dbReference>
<feature type="transmembrane region" description="Helical" evidence="8">
    <location>
        <begin position="106"/>
        <end position="124"/>
    </location>
</feature>
<dbReference type="Proteomes" id="UP000292858">
    <property type="component" value="Unassembled WGS sequence"/>
</dbReference>
<evidence type="ECO:0000256" key="8">
    <source>
        <dbReference type="SAM" id="Phobius"/>
    </source>
</evidence>
<dbReference type="AlphaFoldDB" id="A0A4Q9B675"/>
<dbReference type="InterPro" id="IPR017825">
    <property type="entry name" value="Lycopene_cyclase_dom"/>
</dbReference>
<evidence type="ECO:0000256" key="4">
    <source>
        <dbReference type="ARBA" id="ARBA00022746"/>
    </source>
</evidence>
<dbReference type="EMBL" id="SIJL01000002">
    <property type="protein sequence ID" value="TBH21550.1"/>
    <property type="molecule type" value="Genomic_DNA"/>
</dbReference>
<evidence type="ECO:0000313" key="10">
    <source>
        <dbReference type="EMBL" id="TBH21550.1"/>
    </source>
</evidence>